<dbReference type="PRINTS" id="PR01078">
    <property type="entry name" value="AMINACHANNEL"/>
</dbReference>
<dbReference type="InterPro" id="IPR020903">
    <property type="entry name" value="ENaC_CS"/>
</dbReference>
<evidence type="ECO:0000256" key="8">
    <source>
        <dbReference type="ARBA" id="ARBA00023065"/>
    </source>
</evidence>
<dbReference type="GO" id="GO:0016020">
    <property type="term" value="C:membrane"/>
    <property type="evidence" value="ECO:0007669"/>
    <property type="project" value="UniProtKB-SubCell"/>
</dbReference>
<evidence type="ECO:0000256" key="10">
    <source>
        <dbReference type="ARBA" id="ARBA00023201"/>
    </source>
</evidence>
<comment type="caution">
    <text evidence="14">The sequence shown here is derived from an EMBL/GenBank/DDBJ whole genome shotgun (WGS) entry which is preliminary data.</text>
</comment>
<dbReference type="PANTHER" id="PTHR11690">
    <property type="entry name" value="AMILORIDE-SENSITIVE SODIUM CHANNEL-RELATED"/>
    <property type="match status" value="1"/>
</dbReference>
<evidence type="ECO:0000313" key="14">
    <source>
        <dbReference type="EMBL" id="KAL3267548.1"/>
    </source>
</evidence>
<evidence type="ECO:0000256" key="13">
    <source>
        <dbReference type="SAM" id="Phobius"/>
    </source>
</evidence>
<comment type="similarity">
    <text evidence="2 12">Belongs to the amiloride-sensitive sodium channel (TC 1.A.6) family.</text>
</comment>
<keyword evidence="4 12" id="KW-0894">Sodium channel</keyword>
<protein>
    <submittedName>
        <fullName evidence="14">Uncharacterized protein</fullName>
    </submittedName>
</protein>
<keyword evidence="10 12" id="KW-0739">Sodium transport</keyword>
<reference evidence="14 15" key="1">
    <citation type="journal article" date="2021" name="BMC Biol.">
        <title>Horizontally acquired antibacterial genes associated with adaptive radiation of ladybird beetles.</title>
        <authorList>
            <person name="Li H.S."/>
            <person name="Tang X.F."/>
            <person name="Huang Y.H."/>
            <person name="Xu Z.Y."/>
            <person name="Chen M.L."/>
            <person name="Du X.Y."/>
            <person name="Qiu B.Y."/>
            <person name="Chen P.T."/>
            <person name="Zhang W."/>
            <person name="Slipinski A."/>
            <person name="Escalona H.E."/>
            <person name="Waterhouse R.M."/>
            <person name="Zwick A."/>
            <person name="Pang H."/>
        </authorList>
    </citation>
    <scope>NUCLEOTIDE SEQUENCE [LARGE SCALE GENOMIC DNA]</scope>
    <source>
        <strain evidence="14">SYSU2018</strain>
    </source>
</reference>
<dbReference type="PROSITE" id="PS01206">
    <property type="entry name" value="ASC"/>
    <property type="match status" value="1"/>
</dbReference>
<dbReference type="Proteomes" id="UP001516400">
    <property type="component" value="Unassembled WGS sequence"/>
</dbReference>
<evidence type="ECO:0000256" key="6">
    <source>
        <dbReference type="ARBA" id="ARBA00022989"/>
    </source>
</evidence>
<dbReference type="EMBL" id="JABFTP020000001">
    <property type="protein sequence ID" value="KAL3267548.1"/>
    <property type="molecule type" value="Genomic_DNA"/>
</dbReference>
<dbReference type="Pfam" id="PF00858">
    <property type="entry name" value="ASC"/>
    <property type="match status" value="1"/>
</dbReference>
<feature type="transmembrane region" description="Helical" evidence="13">
    <location>
        <begin position="55"/>
        <end position="73"/>
    </location>
</feature>
<keyword evidence="15" id="KW-1185">Reference proteome</keyword>
<keyword evidence="6 13" id="KW-1133">Transmembrane helix</keyword>
<comment type="subcellular location">
    <subcellularLocation>
        <location evidence="1">Membrane</location>
        <topology evidence="1">Multi-pass membrane protein</topology>
    </subcellularLocation>
</comment>
<sequence length="538" mass="62690">MQSSKQKDAEINSPEKIGGNRKIYRNVKAYVVEYCECSSIQGLSYLTKNISALETWWWVIVLILCISGCSFMIKEIIDKWNQSPVLVSLATNEEPIFKVPFPAVTICPETKITRQCLNYSRVLRFRKAKRDNEISQQEKDYFDYMAPLCRLENHVNSTRDEPLNDYAEFLEKCKSVDLQNGFCQYLGRNINCTEIFTPIITDDGLCYTFNMLDERNIYTETNQRKYFNHMSRNSDWSIEYGYRKQNNKSTYPRRGFRAGIHNSLVITLFTKKSDVYASCQDFSLHGLKVTLHTPSTIPRPNQISFPTGFDELVAVSVIPALSITSAEIKEYSPHKRSCYFEKERKLKYFQRYTQSNCNMECWTNFTIQECGCVHFYMPRDADTRICSPSKIKCLSDAEDSYAVSNFPKRYRPTKQPKGALDNDCDCLPSCADLSYETEISRGRWKWNDSSRPEGRYMRKYFDEYYASTIKVFYKTSHFLPIEKTELYGIVSFLSNAGGILGLFLGFSLFSVVEILYFSSIRLIENYRNFGKWLGRRNQ</sequence>
<evidence type="ECO:0000256" key="9">
    <source>
        <dbReference type="ARBA" id="ARBA00023136"/>
    </source>
</evidence>
<evidence type="ECO:0000256" key="12">
    <source>
        <dbReference type="RuleBase" id="RU000679"/>
    </source>
</evidence>
<evidence type="ECO:0000313" key="15">
    <source>
        <dbReference type="Proteomes" id="UP001516400"/>
    </source>
</evidence>
<accession>A0ABD2MMJ7</accession>
<evidence type="ECO:0000256" key="4">
    <source>
        <dbReference type="ARBA" id="ARBA00022461"/>
    </source>
</evidence>
<dbReference type="PANTHER" id="PTHR11690:SF288">
    <property type="entry name" value="AMILORIDE-SENSITIVE NA+ CHANNEL-RELATED"/>
    <property type="match status" value="1"/>
</dbReference>
<keyword evidence="5 12" id="KW-0812">Transmembrane</keyword>
<evidence type="ECO:0000256" key="2">
    <source>
        <dbReference type="ARBA" id="ARBA00007193"/>
    </source>
</evidence>
<keyword evidence="11 12" id="KW-0407">Ion channel</keyword>
<evidence type="ECO:0000256" key="5">
    <source>
        <dbReference type="ARBA" id="ARBA00022692"/>
    </source>
</evidence>
<evidence type="ECO:0000256" key="11">
    <source>
        <dbReference type="ARBA" id="ARBA00023303"/>
    </source>
</evidence>
<evidence type="ECO:0000256" key="1">
    <source>
        <dbReference type="ARBA" id="ARBA00004141"/>
    </source>
</evidence>
<feature type="transmembrane region" description="Helical" evidence="13">
    <location>
        <begin position="486"/>
        <end position="509"/>
    </location>
</feature>
<keyword evidence="9 13" id="KW-0472">Membrane</keyword>
<organism evidence="14 15">
    <name type="scientific">Cryptolaemus montrouzieri</name>
    <dbReference type="NCBI Taxonomy" id="559131"/>
    <lineage>
        <taxon>Eukaryota</taxon>
        <taxon>Metazoa</taxon>
        <taxon>Ecdysozoa</taxon>
        <taxon>Arthropoda</taxon>
        <taxon>Hexapoda</taxon>
        <taxon>Insecta</taxon>
        <taxon>Pterygota</taxon>
        <taxon>Neoptera</taxon>
        <taxon>Endopterygota</taxon>
        <taxon>Coleoptera</taxon>
        <taxon>Polyphaga</taxon>
        <taxon>Cucujiformia</taxon>
        <taxon>Coccinelloidea</taxon>
        <taxon>Coccinellidae</taxon>
        <taxon>Scymninae</taxon>
        <taxon>Scymnini</taxon>
        <taxon>Cryptolaemus</taxon>
    </lineage>
</organism>
<dbReference type="Gene3D" id="1.10.287.820">
    <property type="entry name" value="Acid-sensing ion channel domain"/>
    <property type="match status" value="1"/>
</dbReference>
<keyword evidence="3 12" id="KW-0813">Transport</keyword>
<proteinExistence type="inferred from homology"/>
<dbReference type="InterPro" id="IPR001873">
    <property type="entry name" value="ENaC"/>
</dbReference>
<dbReference type="GO" id="GO:0005272">
    <property type="term" value="F:sodium channel activity"/>
    <property type="evidence" value="ECO:0007669"/>
    <property type="project" value="UniProtKB-KW"/>
</dbReference>
<gene>
    <name evidence="14" type="ORF">HHI36_011668</name>
</gene>
<keyword evidence="7" id="KW-0915">Sodium</keyword>
<dbReference type="Gene3D" id="1.10.287.770">
    <property type="entry name" value="YojJ-like"/>
    <property type="match status" value="1"/>
</dbReference>
<name>A0ABD2MMJ7_9CUCU</name>
<evidence type="ECO:0000256" key="3">
    <source>
        <dbReference type="ARBA" id="ARBA00022448"/>
    </source>
</evidence>
<evidence type="ECO:0000256" key="7">
    <source>
        <dbReference type="ARBA" id="ARBA00023053"/>
    </source>
</evidence>
<keyword evidence="8 12" id="KW-0406">Ion transport</keyword>
<dbReference type="AlphaFoldDB" id="A0ABD2MMJ7"/>